<organism evidence="2 3">
    <name type="scientific">Nicotiana attenuata</name>
    <name type="common">Coyote tobacco</name>
    <dbReference type="NCBI Taxonomy" id="49451"/>
    <lineage>
        <taxon>Eukaryota</taxon>
        <taxon>Viridiplantae</taxon>
        <taxon>Streptophyta</taxon>
        <taxon>Embryophyta</taxon>
        <taxon>Tracheophyta</taxon>
        <taxon>Spermatophyta</taxon>
        <taxon>Magnoliopsida</taxon>
        <taxon>eudicotyledons</taxon>
        <taxon>Gunneridae</taxon>
        <taxon>Pentapetalae</taxon>
        <taxon>asterids</taxon>
        <taxon>lamiids</taxon>
        <taxon>Solanales</taxon>
        <taxon>Solanaceae</taxon>
        <taxon>Nicotianoideae</taxon>
        <taxon>Nicotianeae</taxon>
        <taxon>Nicotiana</taxon>
    </lineage>
</organism>
<dbReference type="AlphaFoldDB" id="A0A1J6HV65"/>
<dbReference type="EMBL" id="MJEQ01037194">
    <property type="protein sequence ID" value="OIS96305.1"/>
    <property type="molecule type" value="Genomic_DNA"/>
</dbReference>
<feature type="signal peptide" evidence="1">
    <location>
        <begin position="1"/>
        <end position="25"/>
    </location>
</feature>
<evidence type="ECO:0000313" key="3">
    <source>
        <dbReference type="Proteomes" id="UP000187609"/>
    </source>
</evidence>
<gene>
    <name evidence="2" type="ORF">A4A49_06144</name>
</gene>
<name>A0A1J6HV65_NICAT</name>
<keyword evidence="3" id="KW-1185">Reference proteome</keyword>
<accession>A0A1J6HV65</accession>
<dbReference type="OMA" id="MTISFFP"/>
<reference evidence="2" key="1">
    <citation type="submission" date="2016-11" db="EMBL/GenBank/DDBJ databases">
        <title>The genome of Nicotiana attenuata.</title>
        <authorList>
            <person name="Xu S."/>
            <person name="Brockmoeller T."/>
            <person name="Gaquerel E."/>
            <person name="Navarro A."/>
            <person name="Kuhl H."/>
            <person name="Gase K."/>
            <person name="Ling Z."/>
            <person name="Zhou W."/>
            <person name="Kreitzer C."/>
            <person name="Stanke M."/>
            <person name="Tang H."/>
            <person name="Lyons E."/>
            <person name="Pandey P."/>
            <person name="Pandey S.P."/>
            <person name="Timmermann B."/>
            <person name="Baldwin I.T."/>
        </authorList>
    </citation>
    <scope>NUCLEOTIDE SEQUENCE [LARGE SCALE GENOMIC DNA]</scope>
    <source>
        <strain evidence="2">UT</strain>
    </source>
</reference>
<dbReference type="Proteomes" id="UP000187609">
    <property type="component" value="Unassembled WGS sequence"/>
</dbReference>
<dbReference type="Gramene" id="OIS96305">
    <property type="protein sequence ID" value="OIS96305"/>
    <property type="gene ID" value="A4A49_06144"/>
</dbReference>
<feature type="chain" id="PRO_5009639231" description="Transmembrane protein" evidence="1">
    <location>
        <begin position="26"/>
        <end position="118"/>
    </location>
</feature>
<comment type="caution">
    <text evidence="2">The sequence shown here is derived from an EMBL/GenBank/DDBJ whole genome shotgun (WGS) entry which is preliminary data.</text>
</comment>
<protein>
    <recommendedName>
        <fullName evidence="4">Transmembrane protein</fullName>
    </recommendedName>
</protein>
<evidence type="ECO:0008006" key="4">
    <source>
        <dbReference type="Google" id="ProtNLM"/>
    </source>
</evidence>
<proteinExistence type="predicted"/>
<sequence>MKMTISFFPACFIIMLCALAFISMASEDSHVSRNIDKDSKFNMNTGENKFEINTKHFFVDVRKAQKGKGPYGGASILRQPRPYKNSAISLKQSSIFTSTTDVIFRLYFFLLVLPFVIP</sequence>
<evidence type="ECO:0000256" key="1">
    <source>
        <dbReference type="SAM" id="SignalP"/>
    </source>
</evidence>
<keyword evidence="1" id="KW-0732">Signal</keyword>
<evidence type="ECO:0000313" key="2">
    <source>
        <dbReference type="EMBL" id="OIS96305.1"/>
    </source>
</evidence>